<evidence type="ECO:0000256" key="5">
    <source>
        <dbReference type="PIRNR" id="PIRNR015947"/>
    </source>
</evidence>
<evidence type="ECO:0000259" key="7">
    <source>
        <dbReference type="Pfam" id="PF21505"/>
    </source>
</evidence>
<keyword evidence="3" id="KW-0677">Repeat</keyword>
<dbReference type="GO" id="GO:0030234">
    <property type="term" value="F:enzyme regulator activity"/>
    <property type="evidence" value="ECO:0007669"/>
    <property type="project" value="UniProtKB-UniRule"/>
</dbReference>
<dbReference type="GO" id="GO:0042176">
    <property type="term" value="P:regulation of protein catabolic process"/>
    <property type="evidence" value="ECO:0007669"/>
    <property type="project" value="UniProtKB-UniRule"/>
</dbReference>
<dbReference type="Pfam" id="PF21505">
    <property type="entry name" value="RPN2_N"/>
    <property type="match status" value="1"/>
</dbReference>
<evidence type="ECO:0000313" key="8">
    <source>
        <dbReference type="EMBL" id="KAF7639588.1"/>
    </source>
</evidence>
<comment type="similarity">
    <text evidence="1 5">Belongs to the proteasome subunit S1 family.</text>
</comment>
<dbReference type="Gene3D" id="1.25.10.10">
    <property type="entry name" value="Leucine-rich Repeat Variant"/>
    <property type="match status" value="1"/>
</dbReference>
<keyword evidence="4 5" id="KW-0647">Proteasome</keyword>
<comment type="function">
    <text evidence="5">Component of the 26S proteasome, a multiprotein complex involved in the ATP-dependent degradation of ubiquitinated proteins. This complex plays a key role in the maintenance of protein homeostasis by removing misfolded or damaged proteins, which could impair cellular functions, and by removing proteins whose functions are no longer required. Therefore, the proteasome participates in numerous cellular processes, including cell cycle progression, apoptosis, or DNA damage repair.</text>
</comment>
<dbReference type="InterPro" id="IPR016024">
    <property type="entry name" value="ARM-type_fold"/>
</dbReference>
<dbReference type="GO" id="GO:0043161">
    <property type="term" value="P:proteasome-mediated ubiquitin-dependent protein catabolic process"/>
    <property type="evidence" value="ECO:0007669"/>
    <property type="project" value="TreeGrafter"/>
</dbReference>
<dbReference type="FunFam" id="1.25.10.10:FF:000017">
    <property type="entry name" value="26S proteasome non-ATPase regulatory subunit 1"/>
    <property type="match status" value="1"/>
</dbReference>
<dbReference type="InterPro" id="IPR011989">
    <property type="entry name" value="ARM-like"/>
</dbReference>
<dbReference type="InterPro" id="IPR002015">
    <property type="entry name" value="Proteasome/cyclosome_rpt"/>
</dbReference>
<dbReference type="Pfam" id="PF18004">
    <property type="entry name" value="RPN2_C"/>
    <property type="match status" value="1"/>
</dbReference>
<evidence type="ECO:0000256" key="3">
    <source>
        <dbReference type="ARBA" id="ARBA00022737"/>
    </source>
</evidence>
<dbReference type="SUPFAM" id="SSF48371">
    <property type="entry name" value="ARM repeat"/>
    <property type="match status" value="1"/>
</dbReference>
<gene>
    <name evidence="8" type="ORF">Mgra_00000915</name>
</gene>
<evidence type="ECO:0000256" key="4">
    <source>
        <dbReference type="ARBA" id="ARBA00022942"/>
    </source>
</evidence>
<evidence type="ECO:0000256" key="1">
    <source>
        <dbReference type="ARBA" id="ARBA00006308"/>
    </source>
</evidence>
<dbReference type="InterPro" id="IPR016642">
    <property type="entry name" value="26S_Psome_Rpn2"/>
</dbReference>
<dbReference type="OrthoDB" id="261572at2759"/>
<evidence type="ECO:0000256" key="2">
    <source>
        <dbReference type="ARBA" id="ARBA00014929"/>
    </source>
</evidence>
<dbReference type="InterPro" id="IPR040623">
    <property type="entry name" value="RPN2_C"/>
</dbReference>
<protein>
    <recommendedName>
        <fullName evidence="2 5">26S proteasome non-ATPase regulatory subunit 1</fullName>
    </recommendedName>
</protein>
<feature type="domain" description="26S proteasome regulatory subunit RPN2 C-terminal" evidence="6">
    <location>
        <begin position="777"/>
        <end position="925"/>
    </location>
</feature>
<keyword evidence="9" id="KW-1185">Reference proteome</keyword>
<sequence length="957" mass="107682">MAQIMHIWRQNPKNATPYLESLNDPLKQFSEKQLIIENLDDWKVITATWFEMAHYLNNLENLARDQKFDGRGRAALLCSKVAYCLEDYDKALAFALDSDDNFSSTPRQNDFKEHDSLYINKIIEQALDTYKKMRTQKMEIEPKLAALIDRIFQQNLERREFNSVIGLAFETRRIDMVETAIKSNEATDKTPVMIETLNKVWESQLDIEFRTLVLDLIFHMLDSDLQLEKKSSQNLALKVLSICQLERPAQVAQIFNNLFSKVKNTLVAYQLAFDLYENAPQEFLEQLKEIFFVKEEPSPEGEEIKSSPEHENLKSILSGEETIKHHMQFLIKNNHTDMLILRNIKDIIRGSCAHNATVIANGLMHTGTTCDDFLRENLDWISKATNWNKFNAVASLGLIHKGHEREARKILEPYLPKGDTDPFGFKEGGSLYAYGLIHANHGNPSVITYLTDQLNKATTSAVRHGSCLGLGLAALGTRNIKIYEQLRECLYSQNEAVSGEGAGIAMGLVMAGSLNQSAFDEMRSYILDTQHDKIQRGLRTGIAMLAYGMLEKSEPWIAILENFHSESIMRQTAVCMIAMAYAGSGNAEIVKRLLEKVAADPSNDVKRFATIAIGFVLSGNPELCLSHTGMLFEHFNGHIRYGAAIALAIACAGSGYKESVSRLEPLLQAKENYVRQGALIALSFVLIQHTSSTCSNVVEFRKTITKTISEKGEDTITKFGAIIAQGILDAGGRNVTLSLHNRDGQPDMPSVLGTFVFLQHWYWHSLTHFISLAFQPTCLIGLNKGLKMPKINFRCNAKASNFAYPPPLEDKKKVEADKVEVAVLSTTNKKKGGSERQKKEQIIEKMEVDEPSDNTLSNEKSEERVKEAQEPSFHNIQNPARVVRLQLRKLSMPTEGVQYTPIKSITRGGIIMFEHLNENEEEELVEAAIAGGVSDSVDQKENNKTIAPHEPFTFSFF</sequence>
<name>A0A8T0A2H9_9BILA</name>
<evidence type="ECO:0000259" key="6">
    <source>
        <dbReference type="Pfam" id="PF18004"/>
    </source>
</evidence>
<dbReference type="InterPro" id="IPR048570">
    <property type="entry name" value="PSMD1_RPN2_N"/>
</dbReference>
<dbReference type="GO" id="GO:0005634">
    <property type="term" value="C:nucleus"/>
    <property type="evidence" value="ECO:0007669"/>
    <property type="project" value="TreeGrafter"/>
</dbReference>
<dbReference type="PANTHER" id="PTHR10943:SF2">
    <property type="entry name" value="26S PROTEASOME NON-ATPASE REGULATORY SUBUNIT 1"/>
    <property type="match status" value="1"/>
</dbReference>
<dbReference type="EMBL" id="JABEBT010000004">
    <property type="protein sequence ID" value="KAF7639588.1"/>
    <property type="molecule type" value="Genomic_DNA"/>
</dbReference>
<reference evidence="8" key="1">
    <citation type="journal article" date="2020" name="Ecol. Evol.">
        <title>Genome structure and content of the rice root-knot nematode (Meloidogyne graminicola).</title>
        <authorList>
            <person name="Phan N.T."/>
            <person name="Danchin E.G.J."/>
            <person name="Klopp C."/>
            <person name="Perfus-Barbeoch L."/>
            <person name="Kozlowski D.K."/>
            <person name="Koutsovoulos G.D."/>
            <person name="Lopez-Roques C."/>
            <person name="Bouchez O."/>
            <person name="Zahm M."/>
            <person name="Besnard G."/>
            <person name="Bellafiore S."/>
        </authorList>
    </citation>
    <scope>NUCLEOTIDE SEQUENCE</scope>
    <source>
        <strain evidence="8">VN-18</strain>
    </source>
</reference>
<proteinExistence type="inferred from homology"/>
<dbReference type="Proteomes" id="UP000605970">
    <property type="component" value="Unassembled WGS sequence"/>
</dbReference>
<dbReference type="PANTHER" id="PTHR10943">
    <property type="entry name" value="26S PROTEASOME NON-ATPASE REGULATORY SUBUNIT"/>
    <property type="match status" value="1"/>
</dbReference>
<evidence type="ECO:0000313" key="9">
    <source>
        <dbReference type="Proteomes" id="UP000605970"/>
    </source>
</evidence>
<accession>A0A8T0A2H9</accession>
<organism evidence="8 9">
    <name type="scientific">Meloidogyne graminicola</name>
    <dbReference type="NCBI Taxonomy" id="189291"/>
    <lineage>
        <taxon>Eukaryota</taxon>
        <taxon>Metazoa</taxon>
        <taxon>Ecdysozoa</taxon>
        <taxon>Nematoda</taxon>
        <taxon>Chromadorea</taxon>
        <taxon>Rhabditida</taxon>
        <taxon>Tylenchina</taxon>
        <taxon>Tylenchomorpha</taxon>
        <taxon>Tylenchoidea</taxon>
        <taxon>Meloidogynidae</taxon>
        <taxon>Meloidogyninae</taxon>
        <taxon>Meloidogyne</taxon>
    </lineage>
</organism>
<dbReference type="PIRSF" id="PIRSF015947">
    <property type="entry name" value="26S_Psome_Rpn2"/>
    <property type="match status" value="1"/>
</dbReference>
<feature type="domain" description="26S proteasome non-ATPase regulatory subunit 1/RPN2 N-terminal" evidence="7">
    <location>
        <begin position="17"/>
        <end position="334"/>
    </location>
</feature>
<comment type="caution">
    <text evidence="8">The sequence shown here is derived from an EMBL/GenBank/DDBJ whole genome shotgun (WGS) entry which is preliminary data.</text>
</comment>
<dbReference type="GO" id="GO:0034515">
    <property type="term" value="C:proteasome storage granule"/>
    <property type="evidence" value="ECO:0007669"/>
    <property type="project" value="TreeGrafter"/>
</dbReference>
<comment type="subunit">
    <text evidence="5">Component of the 19S proteasome regulatory particle complex. The 26S proteasome consists of a 20S core particle (CP) and two 19S regulatory subunits (RP).</text>
</comment>
<dbReference type="AlphaFoldDB" id="A0A8T0A2H9"/>
<dbReference type="GO" id="GO:0008540">
    <property type="term" value="C:proteasome regulatory particle, base subcomplex"/>
    <property type="evidence" value="ECO:0007669"/>
    <property type="project" value="UniProtKB-UniRule"/>
</dbReference>
<dbReference type="Pfam" id="PF01851">
    <property type="entry name" value="PC_rep"/>
    <property type="match status" value="2"/>
</dbReference>